<keyword evidence="2" id="KW-0812">Transmembrane</keyword>
<accession>A0A182JLP4</accession>
<dbReference type="EnsemblMetazoa" id="AATE020409-RA">
    <property type="protein sequence ID" value="AATE020409-PA.1"/>
    <property type="gene ID" value="AATE020409"/>
</dbReference>
<feature type="region of interest" description="Disordered" evidence="1">
    <location>
        <begin position="165"/>
        <end position="185"/>
    </location>
</feature>
<protein>
    <submittedName>
        <fullName evidence="3">Uncharacterized protein</fullName>
    </submittedName>
</protein>
<name>A0A182JLP4_ANOAO</name>
<feature type="compositionally biased region" description="Polar residues" evidence="1">
    <location>
        <begin position="172"/>
        <end position="183"/>
    </location>
</feature>
<keyword evidence="2" id="KW-1133">Transmembrane helix</keyword>
<reference evidence="3" key="1">
    <citation type="submission" date="2022-08" db="UniProtKB">
        <authorList>
            <consortium name="EnsemblMetazoa"/>
        </authorList>
    </citation>
    <scope>IDENTIFICATION</scope>
    <source>
        <strain evidence="3">EBRO</strain>
    </source>
</reference>
<feature type="transmembrane region" description="Helical" evidence="2">
    <location>
        <begin position="337"/>
        <end position="356"/>
    </location>
</feature>
<dbReference type="VEuPathDB" id="VectorBase:AATE020409"/>
<proteinExistence type="predicted"/>
<dbReference type="AlphaFoldDB" id="A0A182JLP4"/>
<evidence type="ECO:0000256" key="1">
    <source>
        <dbReference type="SAM" id="MobiDB-lite"/>
    </source>
</evidence>
<sequence>MYHNTRRIKWQKWAIQKKKKKNTGKTQELSAKLLEQRACLGTCFLLRVPRSPQLADGVGGILRDQLQLLKVLAGQVGQSGPPVADVLFGRVDIGERHWHFRHGEKIRKIRKLKFRQVAQARRKAGANRFQRGRIKQNQQEQQESTLALPCALLLGVPCRRLQQKGIQEQDGRNQQPSTSSAESYGSFREENPMLLVDVYRWRINASCIGLRSIIVCTRSACWFRLGRDMFGIATRPGATSRRCGESSDSSGVRITFAEDVLKAVGAFLGVLVRITPTLSLPPPVEALVVMLVVRLLAATATTSCSCPVPPLVGFVGELVPFFGDAAMPRRRGGYGRFRQLPGLWLFLLLLLLLVLVGRQQLHVGNVGHNGGRSLANAIRRNVIRRVVGSDDARLAHGRRPCLTGRRWLLCGRLFYALLDHFDGGRLADLPASRAAVSRPGASFLAMPESSFLISAIALPGFRPFGHVRVQFMIVWHRYTLNGSFSLSSRAAVLSSRESMIHRLSASILLMQASVLMPPMFMAQEPQMPSRQDRRNSVGVVRNAQISLDDHVDAKDLEVYLADTDDNYLTCSTYLTERSAAGQQKLEIRNEHGHGLGRGFSQQ</sequence>
<keyword evidence="2" id="KW-0472">Membrane</keyword>
<organism evidence="3">
    <name type="scientific">Anopheles atroparvus</name>
    <name type="common">European mosquito</name>
    <dbReference type="NCBI Taxonomy" id="41427"/>
    <lineage>
        <taxon>Eukaryota</taxon>
        <taxon>Metazoa</taxon>
        <taxon>Ecdysozoa</taxon>
        <taxon>Arthropoda</taxon>
        <taxon>Hexapoda</taxon>
        <taxon>Insecta</taxon>
        <taxon>Pterygota</taxon>
        <taxon>Neoptera</taxon>
        <taxon>Endopterygota</taxon>
        <taxon>Diptera</taxon>
        <taxon>Nematocera</taxon>
        <taxon>Culicoidea</taxon>
        <taxon>Culicidae</taxon>
        <taxon>Anophelinae</taxon>
        <taxon>Anopheles</taxon>
    </lineage>
</organism>
<evidence type="ECO:0000256" key="2">
    <source>
        <dbReference type="SAM" id="Phobius"/>
    </source>
</evidence>
<evidence type="ECO:0000313" key="3">
    <source>
        <dbReference type="EnsemblMetazoa" id="AATE020409-PA.1"/>
    </source>
</evidence>